<dbReference type="STRING" id="333140.AWW68_12250"/>
<protein>
    <submittedName>
        <fullName evidence="1">Uncharacterized protein</fullName>
    </submittedName>
</protein>
<accession>A0A150X415</accession>
<dbReference type="Proteomes" id="UP000075606">
    <property type="component" value="Unassembled WGS sequence"/>
</dbReference>
<keyword evidence="2" id="KW-1185">Reference proteome</keyword>
<organism evidence="1 2">
    <name type="scientific">Roseivirga spongicola</name>
    <dbReference type="NCBI Taxonomy" id="333140"/>
    <lineage>
        <taxon>Bacteria</taxon>
        <taxon>Pseudomonadati</taxon>
        <taxon>Bacteroidota</taxon>
        <taxon>Cytophagia</taxon>
        <taxon>Cytophagales</taxon>
        <taxon>Roseivirgaceae</taxon>
        <taxon>Roseivirga</taxon>
    </lineage>
</organism>
<reference evidence="1 2" key="1">
    <citation type="submission" date="2016-01" db="EMBL/GenBank/DDBJ databases">
        <title>Genome sequencing of Roseivirga spongicola UST030701-084.</title>
        <authorList>
            <person name="Selvaratnam C."/>
            <person name="Thevarajoo S."/>
            <person name="Goh K.M."/>
            <person name="Ee R."/>
            <person name="Chan K.-G."/>
            <person name="Chong C.S."/>
        </authorList>
    </citation>
    <scope>NUCLEOTIDE SEQUENCE [LARGE SCALE GENOMIC DNA]</scope>
    <source>
        <strain evidence="1 2">UST030701-084</strain>
    </source>
</reference>
<proteinExistence type="predicted"/>
<dbReference type="AlphaFoldDB" id="A0A150X415"/>
<name>A0A150X415_9BACT</name>
<evidence type="ECO:0000313" key="2">
    <source>
        <dbReference type="Proteomes" id="UP000075606"/>
    </source>
</evidence>
<dbReference type="OrthoDB" id="1093345at2"/>
<gene>
    <name evidence="1" type="ORF">AWW68_12250</name>
</gene>
<sequence>MKVRIFIVITVLILLSGAAYWYFELERPKSKIEHILPETSLFAIHGTNLKQSLQAIEDYEWFSTAKSIPFVKTVVDWSDKVDSLETSGKLKSSVTELPFWISFHSTGSSDITPLYIIEASDFKWNSQNIVTILNTLTGTDYTTSNQLFNGFNLLNVKGGNTQLVMLIQGSYLVISEENLLVEDVVRALENESNRLVDSQYKPFVDGDLQLIVNTKRMNELHQVFFSEDLDGSESVGSVAYLNLSFGAESISAQGTSAGGEVIAKEDASLFGKNLIPITSTAFKWMPFNVGMTDLKELLRGEMLAVSLDMNFSDVAEVLLINTADTVYLRRELDRLSESKTSVQDSTVYSESYLNTTLGYIQQSDFVELLTSGERKMDEPYYAIFQNALILSDNLDALKTIMNEFDNESTWGKSVERRRVLDDLVQETDLTIIKDLDYGSESIFDGLKPVWKEFFSKNPSLKTLLKRVQIQLNSNNESYLVSSTLDFNKGKLIAPIETTNGEDIAAELVVKANAFADTTLVTKPFIVRNHVNSSLEVVFQDLTGAVYLTTRQGEILWKTDVGQRIRGGIHQIDYYNNKKLQYLFFTDSLVHLIDRNGEMVDGFPKSFESPMIINGSAVVDYDNSKRYRYLAKDRRGNISLFDKEVNLLEGWNPKAMESELLQTPFHTRVRGRDAFVVVERTGEVSLLNRRGEFYSGFPKTFDLRFKGDVTLVKGPNFAGTNIALMGEEGMLLQINLEGKVVQEKQLFRPTTRSMYSMVSDVLETGFRIIRNDQNRIAFYDMSGEQEFEIDFDNSGELNVEFYNFRNGKELYAVRDIQRNQLYLFNNKGEQICPVIPSSERISILYYQNLSEYEVFVNFANQLNIYAIDAQ</sequence>
<evidence type="ECO:0000313" key="1">
    <source>
        <dbReference type="EMBL" id="KYG73459.1"/>
    </source>
</evidence>
<dbReference type="RefSeq" id="WP_068221804.1">
    <property type="nucleotide sequence ID" value="NZ_CP139724.1"/>
</dbReference>
<comment type="caution">
    <text evidence="1">The sequence shown here is derived from an EMBL/GenBank/DDBJ whole genome shotgun (WGS) entry which is preliminary data.</text>
</comment>
<dbReference type="EMBL" id="LRPC01000028">
    <property type="protein sequence ID" value="KYG73459.1"/>
    <property type="molecule type" value="Genomic_DNA"/>
</dbReference>